<reference evidence="1 2" key="1">
    <citation type="submission" date="2016-10" db="EMBL/GenBank/DDBJ databases">
        <authorList>
            <person name="de Groot N.N."/>
        </authorList>
    </citation>
    <scope>NUCLEOTIDE SEQUENCE [LARGE SCALE GENOMIC DNA]</scope>
    <source>
        <strain evidence="1 2">DSM 16077</strain>
    </source>
</reference>
<dbReference type="RefSeq" id="WP_233342335.1">
    <property type="nucleotide sequence ID" value="NZ_FNHG01000004.1"/>
</dbReference>
<evidence type="ECO:0000313" key="1">
    <source>
        <dbReference type="EMBL" id="SDM05823.1"/>
    </source>
</evidence>
<protein>
    <recommendedName>
        <fullName evidence="3">DUF1491 domain-containing protein</fullName>
    </recommendedName>
</protein>
<dbReference type="STRING" id="144026.SAMN04488568_104158"/>
<organism evidence="1 2">
    <name type="scientific">Maricaulis salignorans</name>
    <dbReference type="NCBI Taxonomy" id="144026"/>
    <lineage>
        <taxon>Bacteria</taxon>
        <taxon>Pseudomonadati</taxon>
        <taxon>Pseudomonadota</taxon>
        <taxon>Alphaproteobacteria</taxon>
        <taxon>Maricaulales</taxon>
        <taxon>Maricaulaceae</taxon>
        <taxon>Maricaulis</taxon>
    </lineage>
</organism>
<dbReference type="EMBL" id="FNHG01000004">
    <property type="protein sequence ID" value="SDM05823.1"/>
    <property type="molecule type" value="Genomic_DNA"/>
</dbReference>
<dbReference type="Proteomes" id="UP000199759">
    <property type="component" value="Unassembled WGS sequence"/>
</dbReference>
<proteinExistence type="predicted"/>
<sequence length="113" mass="12813">MKMIQLKTKFWVDALLRRAESALAAAYVIRHGDEDAGAVLVKVANLTGQAELFVPARDENGERIWTRHARAPLAEAEIDAYCQRRADGDPDIWVIEIEDRRGRHFLTEPVEDS</sequence>
<accession>A0A1G9Q4J4</accession>
<dbReference type="InterPro" id="IPR009964">
    <property type="entry name" value="DUF1491"/>
</dbReference>
<evidence type="ECO:0008006" key="3">
    <source>
        <dbReference type="Google" id="ProtNLM"/>
    </source>
</evidence>
<name>A0A1G9Q4J4_9PROT</name>
<dbReference type="Gene3D" id="3.40.1530.20">
    <property type="entry name" value="Protein of unknown function (DUF1491)"/>
    <property type="match status" value="1"/>
</dbReference>
<evidence type="ECO:0000313" key="2">
    <source>
        <dbReference type="Proteomes" id="UP000199759"/>
    </source>
</evidence>
<keyword evidence="2" id="KW-1185">Reference proteome</keyword>
<dbReference type="Pfam" id="PF07372">
    <property type="entry name" value="DUF1491"/>
    <property type="match status" value="1"/>
</dbReference>
<dbReference type="AlphaFoldDB" id="A0A1G9Q4J4"/>
<gene>
    <name evidence="1" type="ORF">SAMN04488568_104158</name>
</gene>